<dbReference type="AlphaFoldDB" id="A0A8B6F1R7"/>
<dbReference type="OrthoDB" id="6137639at2759"/>
<keyword evidence="4" id="KW-1185">Reference proteome</keyword>
<feature type="compositionally biased region" description="Low complexity" evidence="1">
    <location>
        <begin position="268"/>
        <end position="287"/>
    </location>
</feature>
<comment type="caution">
    <text evidence="3">The sequence shown here is derived from an EMBL/GenBank/DDBJ whole genome shotgun (WGS) entry which is preliminary data.</text>
</comment>
<feature type="compositionally biased region" description="Basic and acidic residues" evidence="1">
    <location>
        <begin position="360"/>
        <end position="373"/>
    </location>
</feature>
<evidence type="ECO:0000256" key="1">
    <source>
        <dbReference type="SAM" id="MobiDB-lite"/>
    </source>
</evidence>
<feature type="compositionally biased region" description="Basic and acidic residues" evidence="1">
    <location>
        <begin position="306"/>
        <end position="319"/>
    </location>
</feature>
<feature type="region of interest" description="Disordered" evidence="1">
    <location>
        <begin position="98"/>
        <end position="426"/>
    </location>
</feature>
<feature type="compositionally biased region" description="Low complexity" evidence="1">
    <location>
        <begin position="217"/>
        <end position="232"/>
    </location>
</feature>
<feature type="compositionally biased region" description="Low complexity" evidence="1">
    <location>
        <begin position="328"/>
        <end position="340"/>
    </location>
</feature>
<evidence type="ECO:0000313" key="4">
    <source>
        <dbReference type="Proteomes" id="UP000596742"/>
    </source>
</evidence>
<sequence length="426" mass="46338">MKAVVIFSCLVMTVCGMGIQKRNADLAEINGANDDFAVDSLMNFLRKRWSIGSDNKGNYNQANNNNDIGNSYEENNKNTHVAGIGNIGDFGKKRDWSGEDKRWSIGSSNTGNGNQANNNNDIGNSHVQKNKNTHVAGIGNIGDFGKKRDWSSEDKRWSIGSSNKGNGNQANNNNDIGNSHVENNKNTHVAGIGNIGDFGKKRDWSNEDKRWSIGSSNTGDGNQANNNNDIGNSHVEKNKNTHVAGIGNIGDFGKKRDWSSEDKRWSIGSSNKGNGNQASNNNDIGNSHVEKNKNTHVAGIGNIGDFGKKRDWSNEDKRWSIGSGNKGNGNQANNNKNIGNSHVENNKHTHVAGIGNIGDFGKKRGWSNEDKRWSIGSSNKGNGNQANNNNDIGNSHVENNKNTHVAGIGNIGDFGKKRDWSNEDKR</sequence>
<dbReference type="EMBL" id="UYJE01006118">
    <property type="protein sequence ID" value="VDI43208.1"/>
    <property type="molecule type" value="Genomic_DNA"/>
</dbReference>
<feature type="compositionally biased region" description="Basic and acidic residues" evidence="1">
    <location>
        <begin position="252"/>
        <end position="265"/>
    </location>
</feature>
<feature type="compositionally biased region" description="Basic and acidic residues" evidence="1">
    <location>
        <begin position="144"/>
        <end position="157"/>
    </location>
</feature>
<protein>
    <submittedName>
        <fullName evidence="3">Uncharacterized protein</fullName>
    </submittedName>
</protein>
<feature type="compositionally biased region" description="Basic and acidic residues" evidence="1">
    <location>
        <begin position="414"/>
        <end position="426"/>
    </location>
</feature>
<keyword evidence="2" id="KW-0732">Signal</keyword>
<dbReference type="Proteomes" id="UP000596742">
    <property type="component" value="Unassembled WGS sequence"/>
</dbReference>
<gene>
    <name evidence="3" type="ORF">MGAL_10B012054</name>
</gene>
<proteinExistence type="predicted"/>
<name>A0A8B6F1R7_MYTGA</name>
<reference evidence="3" key="1">
    <citation type="submission" date="2018-11" db="EMBL/GenBank/DDBJ databases">
        <authorList>
            <person name="Alioto T."/>
            <person name="Alioto T."/>
        </authorList>
    </citation>
    <scope>NUCLEOTIDE SEQUENCE</scope>
</reference>
<evidence type="ECO:0000313" key="3">
    <source>
        <dbReference type="EMBL" id="VDI43208.1"/>
    </source>
</evidence>
<feature type="compositionally biased region" description="Low complexity" evidence="1">
    <location>
        <begin position="106"/>
        <end position="125"/>
    </location>
</feature>
<organism evidence="3 4">
    <name type="scientific">Mytilus galloprovincialis</name>
    <name type="common">Mediterranean mussel</name>
    <dbReference type="NCBI Taxonomy" id="29158"/>
    <lineage>
        <taxon>Eukaryota</taxon>
        <taxon>Metazoa</taxon>
        <taxon>Spiralia</taxon>
        <taxon>Lophotrochozoa</taxon>
        <taxon>Mollusca</taxon>
        <taxon>Bivalvia</taxon>
        <taxon>Autobranchia</taxon>
        <taxon>Pteriomorphia</taxon>
        <taxon>Mytilida</taxon>
        <taxon>Mytiloidea</taxon>
        <taxon>Mytilidae</taxon>
        <taxon>Mytilinae</taxon>
        <taxon>Mytilus</taxon>
    </lineage>
</organism>
<feature type="compositionally biased region" description="Basic and acidic residues" evidence="1">
    <location>
        <begin position="198"/>
        <end position="211"/>
    </location>
</feature>
<feature type="compositionally biased region" description="Low complexity" evidence="1">
    <location>
        <begin position="160"/>
        <end position="179"/>
    </location>
</feature>
<feature type="signal peptide" evidence="2">
    <location>
        <begin position="1"/>
        <end position="16"/>
    </location>
</feature>
<accession>A0A8B6F1R7</accession>
<feature type="compositionally biased region" description="Low complexity" evidence="1">
    <location>
        <begin position="376"/>
        <end position="395"/>
    </location>
</feature>
<feature type="chain" id="PRO_5032850794" evidence="2">
    <location>
        <begin position="17"/>
        <end position="426"/>
    </location>
</feature>
<evidence type="ECO:0000256" key="2">
    <source>
        <dbReference type="SAM" id="SignalP"/>
    </source>
</evidence>